<dbReference type="eggNOG" id="ENOG502QTTA">
    <property type="taxonomic scope" value="Eukaryota"/>
</dbReference>
<keyword evidence="10" id="KW-1185">Reference proteome</keyword>
<dbReference type="HOGENOM" id="CLU_504723_0_0_1"/>
<keyword evidence="6 7" id="KW-0961">Cell wall biogenesis/degradation</keyword>
<comment type="similarity">
    <text evidence="1 7">Belongs to the glycosyltransferase 37 family.</text>
</comment>
<evidence type="ECO:0000256" key="5">
    <source>
        <dbReference type="ARBA" id="ARBA00023180"/>
    </source>
</evidence>
<feature type="transmembrane region" description="Helical" evidence="7">
    <location>
        <begin position="21"/>
        <end position="39"/>
    </location>
</feature>
<keyword evidence="2 7" id="KW-0328">Glycosyltransferase</keyword>
<dbReference type="InterPro" id="IPR004938">
    <property type="entry name" value="XG_FTase"/>
</dbReference>
<dbReference type="EnsemblPlants" id="OB06G16560.1">
    <property type="protein sequence ID" value="OB06G16560.1"/>
    <property type="gene ID" value="OB06G16560"/>
</dbReference>
<dbReference type="EC" id="2.4.1.-" evidence="7"/>
<evidence type="ECO:0000256" key="2">
    <source>
        <dbReference type="ARBA" id="ARBA00022676"/>
    </source>
</evidence>
<dbReference type="Gramene" id="OB06G16560.1">
    <property type="protein sequence ID" value="OB06G16560.1"/>
    <property type="gene ID" value="OB06G16560"/>
</dbReference>
<dbReference type="GO" id="GO:0009969">
    <property type="term" value="P:xyloglucan biosynthetic process"/>
    <property type="evidence" value="ECO:0007669"/>
    <property type="project" value="TreeGrafter"/>
</dbReference>
<sequence>MKTKVLQAAGVKRWSPAMMRTVLVAVLMTMPPLLVLFGGRIGEQAMWIKTAVVGIQEGQDDVSFVQQPATSHDKLLGGLLVDGFDQESCRSRYQSAMYRRNAGRQPSRHLVSKLRFQEDLQRRCGPGTAAYSAALEQLKSGKSPAASPECRYLVSISYRGLGNRILAAASAFLYALLTDRVLLIDPSNEMDDLFCEPFPRTTWLLPPGFPLAGYQGFYLHTAERYGKMRENRVLRPHGSGGEAAAAPAAGVRVHPPRLQPDRLRPALLLRRGPAAAFEHPVAGDEDGQLHRAGAVPRQVVPRRARRALPGARRRVPPPRPVPVPPDQPSLGPRHALLPRPPRVGAPPCGHPGARLPVGAGVAGAAEDDHGVHAGGGDAPAGAGHGSPRASGRRRDGGERAPCQDQRRDGHLPQAVVLREDEGHVLGAGDGDRRGGGRRPAEPRGAPDVRREGARPEGVGGGVPAQPDGHAGHHRDVDVRVRGAGARRADAVGAAAQGGERHRAAVPPGHVHGAVLPRRAAVRLQAVGGRRQDRAARAPLR</sequence>
<dbReference type="STRING" id="4533.J3MCB2"/>
<feature type="compositionally biased region" description="Gly residues" evidence="8">
    <location>
        <begin position="372"/>
        <end position="384"/>
    </location>
</feature>
<gene>
    <name evidence="9" type="primary">LOC102715490</name>
</gene>
<evidence type="ECO:0000313" key="10">
    <source>
        <dbReference type="Proteomes" id="UP000006038"/>
    </source>
</evidence>
<evidence type="ECO:0000256" key="8">
    <source>
        <dbReference type="SAM" id="MobiDB-lite"/>
    </source>
</evidence>
<proteinExistence type="inferred from homology"/>
<feature type="region of interest" description="Disordered" evidence="8">
    <location>
        <begin position="490"/>
        <end position="511"/>
    </location>
</feature>
<evidence type="ECO:0000256" key="1">
    <source>
        <dbReference type="ARBA" id="ARBA00010481"/>
    </source>
</evidence>
<evidence type="ECO:0000256" key="4">
    <source>
        <dbReference type="ARBA" id="ARBA00023034"/>
    </source>
</evidence>
<dbReference type="Proteomes" id="UP000006038">
    <property type="component" value="Chromosome 6"/>
</dbReference>
<dbReference type="GO" id="GO:0032580">
    <property type="term" value="C:Golgi cisterna membrane"/>
    <property type="evidence" value="ECO:0007669"/>
    <property type="project" value="UniProtKB-SubCell"/>
</dbReference>
<evidence type="ECO:0000256" key="7">
    <source>
        <dbReference type="RuleBase" id="RU367004"/>
    </source>
</evidence>
<keyword evidence="7" id="KW-0812">Transmembrane</keyword>
<keyword evidence="5" id="KW-0325">Glycoprotein</keyword>
<feature type="compositionally biased region" description="Basic and acidic residues" evidence="8">
    <location>
        <begin position="417"/>
        <end position="454"/>
    </location>
</feature>
<dbReference type="PANTHER" id="PTHR31889">
    <property type="entry name" value="FUCOSYLTRANSFERASE 2-RELATED"/>
    <property type="match status" value="1"/>
</dbReference>
<keyword evidence="7" id="KW-0472">Membrane</keyword>
<dbReference type="GO" id="GO:0042546">
    <property type="term" value="P:cell wall biogenesis"/>
    <property type="evidence" value="ECO:0007669"/>
    <property type="project" value="InterPro"/>
</dbReference>
<evidence type="ECO:0000256" key="3">
    <source>
        <dbReference type="ARBA" id="ARBA00022679"/>
    </source>
</evidence>
<comment type="subcellular location">
    <subcellularLocation>
        <location evidence="7">Golgi apparatus</location>
        <location evidence="7">Golgi stack membrane</location>
        <topology evidence="7">Single-pass type II membrane protein</topology>
    </subcellularLocation>
</comment>
<keyword evidence="7" id="KW-1133">Transmembrane helix</keyword>
<dbReference type="PANTHER" id="PTHR31889:SF37">
    <property type="entry name" value="FUCOSYLTRANSFERASE"/>
    <property type="match status" value="1"/>
</dbReference>
<evidence type="ECO:0000313" key="9">
    <source>
        <dbReference type="EnsemblPlants" id="OB06G16560.1"/>
    </source>
</evidence>
<dbReference type="Gene3D" id="3.40.50.11340">
    <property type="match status" value="1"/>
</dbReference>
<evidence type="ECO:0000256" key="6">
    <source>
        <dbReference type="ARBA" id="ARBA00023316"/>
    </source>
</evidence>
<feature type="compositionally biased region" description="Pro residues" evidence="8">
    <location>
        <begin position="317"/>
        <end position="327"/>
    </location>
</feature>
<dbReference type="AlphaFoldDB" id="J3MCB2"/>
<keyword evidence="3 7" id="KW-0808">Transferase</keyword>
<comment type="function">
    <text evidence="7">May be involved in cell wall biosynthesis.</text>
</comment>
<keyword evidence="4 7" id="KW-0333">Golgi apparatus</keyword>
<dbReference type="GO" id="GO:0071555">
    <property type="term" value="P:cell wall organization"/>
    <property type="evidence" value="ECO:0007669"/>
    <property type="project" value="UniProtKB-UniRule"/>
</dbReference>
<organism evidence="9">
    <name type="scientific">Oryza brachyantha</name>
    <name type="common">malo sina</name>
    <dbReference type="NCBI Taxonomy" id="4533"/>
    <lineage>
        <taxon>Eukaryota</taxon>
        <taxon>Viridiplantae</taxon>
        <taxon>Streptophyta</taxon>
        <taxon>Embryophyta</taxon>
        <taxon>Tracheophyta</taxon>
        <taxon>Spermatophyta</taxon>
        <taxon>Magnoliopsida</taxon>
        <taxon>Liliopsida</taxon>
        <taxon>Poales</taxon>
        <taxon>Poaceae</taxon>
        <taxon>BOP clade</taxon>
        <taxon>Oryzoideae</taxon>
        <taxon>Oryzeae</taxon>
        <taxon>Oryzinae</taxon>
        <taxon>Oryza</taxon>
    </lineage>
</organism>
<reference evidence="9" key="2">
    <citation type="submission" date="2013-04" db="UniProtKB">
        <authorList>
            <consortium name="EnsemblPlants"/>
        </authorList>
    </citation>
    <scope>IDENTIFICATION</scope>
</reference>
<accession>J3MCB2</accession>
<reference evidence="9" key="1">
    <citation type="journal article" date="2013" name="Nat. Commun.">
        <title>Whole-genome sequencing of Oryza brachyantha reveals mechanisms underlying Oryza genome evolution.</title>
        <authorList>
            <person name="Chen J."/>
            <person name="Huang Q."/>
            <person name="Gao D."/>
            <person name="Wang J."/>
            <person name="Lang Y."/>
            <person name="Liu T."/>
            <person name="Li B."/>
            <person name="Bai Z."/>
            <person name="Luis Goicoechea J."/>
            <person name="Liang C."/>
            <person name="Chen C."/>
            <person name="Zhang W."/>
            <person name="Sun S."/>
            <person name="Liao Y."/>
            <person name="Zhang X."/>
            <person name="Yang L."/>
            <person name="Song C."/>
            <person name="Wang M."/>
            <person name="Shi J."/>
            <person name="Liu G."/>
            <person name="Liu J."/>
            <person name="Zhou H."/>
            <person name="Zhou W."/>
            <person name="Yu Q."/>
            <person name="An N."/>
            <person name="Chen Y."/>
            <person name="Cai Q."/>
            <person name="Wang B."/>
            <person name="Liu B."/>
            <person name="Min J."/>
            <person name="Huang Y."/>
            <person name="Wu H."/>
            <person name="Li Z."/>
            <person name="Zhang Y."/>
            <person name="Yin Y."/>
            <person name="Song W."/>
            <person name="Jiang J."/>
            <person name="Jackson S.A."/>
            <person name="Wing R.A."/>
            <person name="Wang J."/>
            <person name="Chen M."/>
        </authorList>
    </citation>
    <scope>NUCLEOTIDE SEQUENCE [LARGE SCALE GENOMIC DNA]</scope>
    <source>
        <strain evidence="9">cv. IRGC 101232</strain>
    </source>
</reference>
<feature type="compositionally biased region" description="Basic residues" evidence="8">
    <location>
        <begin position="302"/>
        <end position="316"/>
    </location>
</feature>
<dbReference type="GO" id="GO:0008107">
    <property type="term" value="F:galactoside 2-alpha-L-fucosyltransferase activity"/>
    <property type="evidence" value="ECO:0007669"/>
    <property type="project" value="InterPro"/>
</dbReference>
<protein>
    <recommendedName>
        <fullName evidence="7">Fucosyltransferase</fullName>
        <ecNumber evidence="7">2.4.1.-</ecNumber>
    </recommendedName>
</protein>
<dbReference type="Pfam" id="PF03254">
    <property type="entry name" value="XG_FTase"/>
    <property type="match status" value="1"/>
</dbReference>
<dbReference type="FunFam" id="3.40.50.11340:FF:000005">
    <property type="entry name" value="Galactoside 2-alpha-L-fucosyltransferase"/>
    <property type="match status" value="1"/>
</dbReference>
<name>J3MCB2_ORYBR</name>
<feature type="region of interest" description="Disordered" evidence="8">
    <location>
        <begin position="302"/>
        <end position="473"/>
    </location>
</feature>